<evidence type="ECO:0000256" key="2">
    <source>
        <dbReference type="ARBA" id="ARBA00008814"/>
    </source>
</evidence>
<dbReference type="Pfam" id="PF01497">
    <property type="entry name" value="Peripla_BP_2"/>
    <property type="match status" value="1"/>
</dbReference>
<dbReference type="RefSeq" id="WP_408334150.1">
    <property type="nucleotide sequence ID" value="NZ_JAQQCF010000004.1"/>
</dbReference>
<evidence type="ECO:0000313" key="8">
    <source>
        <dbReference type="EMBL" id="MFM0636292.1"/>
    </source>
</evidence>
<evidence type="ECO:0000313" key="9">
    <source>
        <dbReference type="Proteomes" id="UP001629432"/>
    </source>
</evidence>
<dbReference type="InterPro" id="IPR051313">
    <property type="entry name" value="Bact_iron-sidero_bind"/>
</dbReference>
<evidence type="ECO:0000256" key="1">
    <source>
        <dbReference type="ARBA" id="ARBA00004196"/>
    </source>
</evidence>
<reference evidence="8 9" key="1">
    <citation type="journal article" date="2024" name="Chem. Sci.">
        <title>Discovery of megapolipeptins by genome mining of a Burkholderiales bacteria collection.</title>
        <authorList>
            <person name="Paulo B.S."/>
            <person name="Recchia M.J.J."/>
            <person name="Lee S."/>
            <person name="Fergusson C.H."/>
            <person name="Romanowski S.B."/>
            <person name="Hernandez A."/>
            <person name="Krull N."/>
            <person name="Liu D.Y."/>
            <person name="Cavanagh H."/>
            <person name="Bos A."/>
            <person name="Gray C.A."/>
            <person name="Murphy B.T."/>
            <person name="Linington R.G."/>
            <person name="Eustaquio A.S."/>
        </authorList>
    </citation>
    <scope>NUCLEOTIDE SEQUENCE [LARGE SCALE GENOMIC DNA]</scope>
    <source>
        <strain evidence="8 9">RL17-338-BIC-A</strain>
    </source>
</reference>
<organism evidence="8 9">
    <name type="scientific">Paraburkholderia metrosideri</name>
    <dbReference type="NCBI Taxonomy" id="580937"/>
    <lineage>
        <taxon>Bacteria</taxon>
        <taxon>Pseudomonadati</taxon>
        <taxon>Pseudomonadota</taxon>
        <taxon>Betaproteobacteria</taxon>
        <taxon>Burkholderiales</taxon>
        <taxon>Burkholderiaceae</taxon>
        <taxon>Paraburkholderia</taxon>
    </lineage>
</organism>
<keyword evidence="5 6" id="KW-0732">Signal</keyword>
<feature type="signal peptide" evidence="6">
    <location>
        <begin position="1"/>
        <end position="20"/>
    </location>
</feature>
<evidence type="ECO:0000256" key="6">
    <source>
        <dbReference type="SAM" id="SignalP"/>
    </source>
</evidence>
<dbReference type="PANTHER" id="PTHR30532">
    <property type="entry name" value="IRON III DICITRATE-BINDING PERIPLASMIC PROTEIN"/>
    <property type="match status" value="1"/>
</dbReference>
<evidence type="ECO:0000256" key="3">
    <source>
        <dbReference type="ARBA" id="ARBA00022448"/>
    </source>
</evidence>
<comment type="similarity">
    <text evidence="2">Belongs to the bacterial solute-binding protein 8 family.</text>
</comment>
<evidence type="ECO:0000256" key="4">
    <source>
        <dbReference type="ARBA" id="ARBA00022496"/>
    </source>
</evidence>
<comment type="subcellular location">
    <subcellularLocation>
        <location evidence="1">Cell envelope</location>
    </subcellularLocation>
</comment>
<feature type="domain" description="Fe/B12 periplasmic-binding" evidence="7">
    <location>
        <begin position="33"/>
        <end position="296"/>
    </location>
</feature>
<dbReference type="SUPFAM" id="SSF53807">
    <property type="entry name" value="Helical backbone' metal receptor"/>
    <property type="match status" value="1"/>
</dbReference>
<evidence type="ECO:0000259" key="7">
    <source>
        <dbReference type="PROSITE" id="PS50983"/>
    </source>
</evidence>
<dbReference type="PROSITE" id="PS50983">
    <property type="entry name" value="FE_B12_PBP"/>
    <property type="match status" value="1"/>
</dbReference>
<keyword evidence="4" id="KW-0408">Iron</keyword>
<proteinExistence type="inferred from homology"/>
<dbReference type="PANTHER" id="PTHR30532:SF1">
    <property type="entry name" value="IRON(3+)-HYDROXAMATE-BINDING PROTEIN FHUD"/>
    <property type="match status" value="1"/>
</dbReference>
<keyword evidence="4" id="KW-0410">Iron transport</keyword>
<keyword evidence="3" id="KW-0813">Transport</keyword>
<keyword evidence="4" id="KW-0406">Ion transport</keyword>
<accession>A0ABW9DNZ4</accession>
<dbReference type="EMBL" id="JAQQCF010000004">
    <property type="protein sequence ID" value="MFM0636292.1"/>
    <property type="molecule type" value="Genomic_DNA"/>
</dbReference>
<dbReference type="Proteomes" id="UP001629432">
    <property type="component" value="Unassembled WGS sequence"/>
</dbReference>
<keyword evidence="9" id="KW-1185">Reference proteome</keyword>
<dbReference type="InterPro" id="IPR002491">
    <property type="entry name" value="ABC_transptr_periplasmic_BD"/>
</dbReference>
<gene>
    <name evidence="8" type="ORF">PQQ63_06265</name>
</gene>
<dbReference type="CDD" id="cd01146">
    <property type="entry name" value="FhuD"/>
    <property type="match status" value="1"/>
</dbReference>
<comment type="caution">
    <text evidence="8">The sequence shown here is derived from an EMBL/GenBank/DDBJ whole genome shotgun (WGS) entry which is preliminary data.</text>
</comment>
<sequence length="315" mass="33274">MNRRAWLAALLGAVSTVAVAGAGGSLATSPPKRIVVLDWALTEMLLSIGVVPVGAANIAGFRRSFPASDLPRPVVDLGLMFQPNLELLLSLKPDLIVVAPAHATLLASLGRIAPTVTFGRYRSSPTPYTAACAETLQLARMLDCAPRAAALLARAARMLDEARARLAALPGVRGTPLYVVRFLDETHLRVYGLHSMFGEMLAILGLQNAWQGATNSGAYATIAFEALAPASGATLLYQKPLPLSVVNMMNTSPLWAALPLVRSGRLIGMPGVPAEGSVVSAIYFVRMLVDALEQAMPHHSLAGTPPRDGAQEDRT</sequence>
<dbReference type="Gene3D" id="3.40.50.1980">
    <property type="entry name" value="Nitrogenase molybdenum iron protein domain"/>
    <property type="match status" value="2"/>
</dbReference>
<protein>
    <submittedName>
        <fullName evidence="8">Iron-siderophore ABC transporter substrate-binding protein</fullName>
    </submittedName>
</protein>
<feature type="chain" id="PRO_5046638634" evidence="6">
    <location>
        <begin position="21"/>
        <end position="315"/>
    </location>
</feature>
<evidence type="ECO:0000256" key="5">
    <source>
        <dbReference type="ARBA" id="ARBA00022729"/>
    </source>
</evidence>
<name>A0ABW9DNZ4_9BURK</name>
<dbReference type="PRINTS" id="PR01715">
    <property type="entry name" value="FERRIBNDNGPP"/>
</dbReference>